<evidence type="ECO:0000256" key="1">
    <source>
        <dbReference type="SAM" id="SignalP"/>
    </source>
</evidence>
<keyword evidence="3" id="KW-1185">Reference proteome</keyword>
<dbReference type="KEGG" id="llu:AKJ09_04644"/>
<dbReference type="Proteomes" id="UP000064967">
    <property type="component" value="Chromosome"/>
</dbReference>
<sequence length="380" mass="38612">MRFFASADSFSKSLIVAAAIGGALLVGAPACSSSDNNNPTGPAPCDSSKCAAGNTCLTYGGETKCRKTCSSNSDASSSCPFNYTCVAGEDGGQAFCRKDTSTNGAGAALTSGAGQWGTTCTPSGGIAENPDCDSAQGFVCNGASKTDGDAYCTKFDCTQDSDCAAGFYCGTINATPNVETDERTVGETVRACVRREYCAPCNTDLECSSGQHCVADADGAGFCTPECSDNKNCNNEAVCADVGIGPKVCFPRAQRCVGDGSFCSPCRSDADCGADGACVKGQYTTERACAKKSQVACSIAPVDSTGKPTADAKAVSQCPTAPADMPNKIGVGCYGAKKEKSSGLAIPYGIAGIPADYCTGFYPFGQGSDIGCWSWPVKAK</sequence>
<protein>
    <recommendedName>
        <fullName evidence="4">Tryptophan synthase alpha chain</fullName>
    </recommendedName>
</protein>
<name>A0A0K1PWR9_9BACT</name>
<proteinExistence type="predicted"/>
<keyword evidence="1" id="KW-0732">Signal</keyword>
<organism evidence="2 3">
    <name type="scientific">Labilithrix luteola</name>
    <dbReference type="NCBI Taxonomy" id="1391654"/>
    <lineage>
        <taxon>Bacteria</taxon>
        <taxon>Pseudomonadati</taxon>
        <taxon>Myxococcota</taxon>
        <taxon>Polyangia</taxon>
        <taxon>Polyangiales</taxon>
        <taxon>Labilitrichaceae</taxon>
        <taxon>Labilithrix</taxon>
    </lineage>
</organism>
<feature type="signal peptide" evidence="1">
    <location>
        <begin position="1"/>
        <end position="28"/>
    </location>
</feature>
<evidence type="ECO:0008006" key="4">
    <source>
        <dbReference type="Google" id="ProtNLM"/>
    </source>
</evidence>
<dbReference type="RefSeq" id="WP_146649032.1">
    <property type="nucleotide sequence ID" value="NZ_CP012333.1"/>
</dbReference>
<dbReference type="OrthoDB" id="5489106at2"/>
<gene>
    <name evidence="2" type="ORF">AKJ09_04644</name>
</gene>
<accession>A0A0K1PWR9</accession>
<reference evidence="2 3" key="1">
    <citation type="submission" date="2015-08" db="EMBL/GenBank/DDBJ databases">
        <authorList>
            <person name="Babu N.S."/>
            <person name="Beckwith C.J."/>
            <person name="Beseler K.G."/>
            <person name="Brison A."/>
            <person name="Carone J.V."/>
            <person name="Caskin T.P."/>
            <person name="Diamond M."/>
            <person name="Durham M.E."/>
            <person name="Foxe J.M."/>
            <person name="Go M."/>
            <person name="Henderson B.A."/>
            <person name="Jones I.B."/>
            <person name="McGettigan J.A."/>
            <person name="Micheletti S.J."/>
            <person name="Nasrallah M.E."/>
            <person name="Ortiz D."/>
            <person name="Piller C.R."/>
            <person name="Privatt S.R."/>
            <person name="Schneider S.L."/>
            <person name="Sharp S."/>
            <person name="Smith T.C."/>
            <person name="Stanton J.D."/>
            <person name="Ullery H.E."/>
            <person name="Wilson R.J."/>
            <person name="Serrano M.G."/>
            <person name="Buck G."/>
            <person name="Lee V."/>
            <person name="Wang Y."/>
            <person name="Carvalho R."/>
            <person name="Voegtly L."/>
            <person name="Shi R."/>
            <person name="Duckworth R."/>
            <person name="Johnson A."/>
            <person name="Loviza R."/>
            <person name="Walstead R."/>
            <person name="Shah Z."/>
            <person name="Kiflezghi M."/>
            <person name="Wade K."/>
            <person name="Ball S.L."/>
            <person name="Bradley K.W."/>
            <person name="Asai D.J."/>
            <person name="Bowman C.A."/>
            <person name="Russell D.A."/>
            <person name="Pope W.H."/>
            <person name="Jacobs-Sera D."/>
            <person name="Hendrix R.W."/>
            <person name="Hatfull G.F."/>
        </authorList>
    </citation>
    <scope>NUCLEOTIDE SEQUENCE [LARGE SCALE GENOMIC DNA]</scope>
    <source>
        <strain evidence="2 3">DSM 27648</strain>
    </source>
</reference>
<evidence type="ECO:0000313" key="2">
    <source>
        <dbReference type="EMBL" id="AKU97980.1"/>
    </source>
</evidence>
<dbReference type="AlphaFoldDB" id="A0A0K1PWR9"/>
<dbReference type="EMBL" id="CP012333">
    <property type="protein sequence ID" value="AKU97980.1"/>
    <property type="molecule type" value="Genomic_DNA"/>
</dbReference>
<feature type="chain" id="PRO_5005466500" description="Tryptophan synthase alpha chain" evidence="1">
    <location>
        <begin position="29"/>
        <end position="380"/>
    </location>
</feature>
<evidence type="ECO:0000313" key="3">
    <source>
        <dbReference type="Proteomes" id="UP000064967"/>
    </source>
</evidence>